<feature type="signal peptide" evidence="1">
    <location>
        <begin position="1"/>
        <end position="24"/>
    </location>
</feature>
<keyword evidence="3" id="KW-1185">Reference proteome</keyword>
<dbReference type="Proteomes" id="UP000193061">
    <property type="component" value="Unassembled WGS sequence"/>
</dbReference>
<accession>A0A1X6YLT5</accession>
<sequence>MNFMKQILVIFCVLIFTLSPSIQAQEIKIDGANDPTFRSLLKDWLNGDEKPALRDLADLAQNGHLAAQIFLGQLSGYAPHTLFDLSREERLALRAPKKGRKLGKSWLSVAQDRHPLAWALSNTYHEENYREALTYFMNHGETYMQGHGYIKLLNKSDWATIFHFAEKGQVNAALKPWVAMYLRSSALLQQHQSTDDIIPGGANGPLAQEYALIDAPIFSETEQEFVDWGRPSNFLSGHKNGKHPTYPASILQDAPLHQRLMHLAQTDVRLAPVRDLCERVCPEEPIPCTIALKAYVIGYTQFWHETHSPIEAFISTSDYRASARYTKDMRHRLLRSNRSPEESRPLSLCFANYLHAAD</sequence>
<feature type="chain" id="PRO_5012552839" description="Sel1 repeat family protein" evidence="1">
    <location>
        <begin position="25"/>
        <end position="358"/>
    </location>
</feature>
<organism evidence="2 3">
    <name type="scientific">Roseovarius albus</name>
    <dbReference type="NCBI Taxonomy" id="1247867"/>
    <lineage>
        <taxon>Bacteria</taxon>
        <taxon>Pseudomonadati</taxon>
        <taxon>Pseudomonadota</taxon>
        <taxon>Alphaproteobacteria</taxon>
        <taxon>Rhodobacterales</taxon>
        <taxon>Roseobacteraceae</taxon>
        <taxon>Roseovarius</taxon>
    </lineage>
</organism>
<gene>
    <name evidence="2" type="ORF">ROA7450_01007</name>
</gene>
<proteinExistence type="predicted"/>
<dbReference type="AlphaFoldDB" id="A0A1X6YLT5"/>
<protein>
    <recommendedName>
        <fullName evidence="4">Sel1 repeat family protein</fullName>
    </recommendedName>
</protein>
<evidence type="ECO:0000256" key="1">
    <source>
        <dbReference type="SAM" id="SignalP"/>
    </source>
</evidence>
<evidence type="ECO:0000313" key="3">
    <source>
        <dbReference type="Proteomes" id="UP000193061"/>
    </source>
</evidence>
<reference evidence="2 3" key="1">
    <citation type="submission" date="2017-03" db="EMBL/GenBank/DDBJ databases">
        <authorList>
            <person name="Afonso C.L."/>
            <person name="Miller P.J."/>
            <person name="Scott M.A."/>
            <person name="Spackman E."/>
            <person name="Goraichik I."/>
            <person name="Dimitrov K.M."/>
            <person name="Suarez D.L."/>
            <person name="Swayne D.E."/>
        </authorList>
    </citation>
    <scope>NUCLEOTIDE SEQUENCE [LARGE SCALE GENOMIC DNA]</scope>
    <source>
        <strain evidence="2 3">CECT 7450</strain>
    </source>
</reference>
<dbReference type="EMBL" id="FWFX01000002">
    <property type="protein sequence ID" value="SLN24765.1"/>
    <property type="molecule type" value="Genomic_DNA"/>
</dbReference>
<evidence type="ECO:0000313" key="2">
    <source>
        <dbReference type="EMBL" id="SLN24765.1"/>
    </source>
</evidence>
<evidence type="ECO:0008006" key="4">
    <source>
        <dbReference type="Google" id="ProtNLM"/>
    </source>
</evidence>
<keyword evidence="1" id="KW-0732">Signal</keyword>
<name>A0A1X6YLT5_9RHOB</name>